<protein>
    <submittedName>
        <fullName evidence="1">Tail protein</fullName>
    </submittedName>
</protein>
<name>A0ABQ3ZP74_9ACTN</name>
<gene>
    <name evidence="1" type="ORF">Ahu01nite_034110</name>
</gene>
<comment type="caution">
    <text evidence="1">The sequence shown here is derived from an EMBL/GenBank/DDBJ whole genome shotgun (WGS) entry which is preliminary data.</text>
</comment>
<evidence type="ECO:0000313" key="2">
    <source>
        <dbReference type="Proteomes" id="UP000603200"/>
    </source>
</evidence>
<dbReference type="NCBIfam" id="TIGR02242">
    <property type="entry name" value="tail_TIGR02242"/>
    <property type="match status" value="1"/>
</dbReference>
<dbReference type="InterPro" id="IPR011748">
    <property type="entry name" value="Unchr_phage_tail-like"/>
</dbReference>
<organism evidence="1 2">
    <name type="scientific">Winogradskya humida</name>
    <dbReference type="NCBI Taxonomy" id="113566"/>
    <lineage>
        <taxon>Bacteria</taxon>
        <taxon>Bacillati</taxon>
        <taxon>Actinomycetota</taxon>
        <taxon>Actinomycetes</taxon>
        <taxon>Micromonosporales</taxon>
        <taxon>Micromonosporaceae</taxon>
        <taxon>Winogradskya</taxon>
    </lineage>
</organism>
<keyword evidence="2" id="KW-1185">Reference proteome</keyword>
<dbReference type="Pfam" id="PF09684">
    <property type="entry name" value="Tail_P2_I"/>
    <property type="match status" value="1"/>
</dbReference>
<proteinExistence type="predicted"/>
<dbReference type="RefSeq" id="WP_203837478.1">
    <property type="nucleotide sequence ID" value="NZ_BAAATV010000007.1"/>
</dbReference>
<accession>A0ABQ3ZP74</accession>
<dbReference type="EMBL" id="BOMN01000040">
    <property type="protein sequence ID" value="GIE20309.1"/>
    <property type="molecule type" value="Genomic_DNA"/>
</dbReference>
<evidence type="ECO:0000313" key="1">
    <source>
        <dbReference type="EMBL" id="GIE20309.1"/>
    </source>
</evidence>
<sequence length="181" mass="18875">MRGSIEGLTSAYPLADAMPAVYADDLLMRGFAGGLDALLAPLVGVLDNLDAYFRPGVAPADFVDFLGSWVGVEAGMVADEFRREAVATAVAVHQRRGTRAGLAAAVRLAFGVEPEITESGATVWSARPLGPFPGSPRAQLAVALRVPDPSSVDVARLAAVVAASRPAHLPYTVAVLRKEPQ</sequence>
<dbReference type="Proteomes" id="UP000603200">
    <property type="component" value="Unassembled WGS sequence"/>
</dbReference>
<reference evidence="1 2" key="1">
    <citation type="submission" date="2021-01" db="EMBL/GenBank/DDBJ databases">
        <title>Whole genome shotgun sequence of Actinoplanes humidus NBRC 14915.</title>
        <authorList>
            <person name="Komaki H."/>
            <person name="Tamura T."/>
        </authorList>
    </citation>
    <scope>NUCLEOTIDE SEQUENCE [LARGE SCALE GENOMIC DNA]</scope>
    <source>
        <strain evidence="1 2">NBRC 14915</strain>
    </source>
</reference>
<dbReference type="InterPro" id="IPR006521">
    <property type="entry name" value="Tail_protein_I"/>
</dbReference>